<evidence type="ECO:0000313" key="8">
    <source>
        <dbReference type="EMBL" id="KMS52908.1"/>
    </source>
</evidence>
<dbReference type="InterPro" id="IPR007444">
    <property type="entry name" value="Glucan_biosyn_MdoG_C"/>
</dbReference>
<keyword evidence="4 6" id="KW-0732">Signal</keyword>
<gene>
    <name evidence="8" type="ORF">V474_25545</name>
</gene>
<dbReference type="Gene3D" id="2.70.98.10">
    <property type="match status" value="1"/>
</dbReference>
<comment type="caution">
    <text evidence="8">The sequence shown here is derived from an EMBL/GenBank/DDBJ whole genome shotgun (WGS) entry which is preliminary data.</text>
</comment>
<accession>A0A0J7XPA7</accession>
<dbReference type="GO" id="GO:0030288">
    <property type="term" value="C:outer membrane-bounded periplasmic space"/>
    <property type="evidence" value="ECO:0007669"/>
    <property type="project" value="TreeGrafter"/>
</dbReference>
<dbReference type="Pfam" id="PF04349">
    <property type="entry name" value="MdoG"/>
    <property type="match status" value="1"/>
</dbReference>
<dbReference type="PATRIC" id="fig|1114963.3.peg.3964"/>
<feature type="chain" id="PRO_5005291492" evidence="6">
    <location>
        <begin position="30"/>
        <end position="508"/>
    </location>
</feature>
<reference evidence="8 9" key="1">
    <citation type="journal article" date="2015" name="G3 (Bethesda)">
        <title>Insights into Ongoing Evolution of the Hexachlorocyclohexane Catabolic Pathway from Comparative Genomics of Ten Sphingomonadaceae Strains.</title>
        <authorList>
            <person name="Pearce S.L."/>
            <person name="Oakeshott J.G."/>
            <person name="Pandey G."/>
        </authorList>
    </citation>
    <scope>NUCLEOTIDE SEQUENCE [LARGE SCALE GENOMIC DNA]</scope>
    <source>
        <strain evidence="8 9">LL02</strain>
    </source>
</reference>
<comment type="similarity">
    <text evidence="3">Belongs to the OpgD/OpgG family.</text>
</comment>
<dbReference type="UniPathway" id="UPA00637"/>
<dbReference type="SUPFAM" id="SSF74650">
    <property type="entry name" value="Galactose mutarotase-like"/>
    <property type="match status" value="1"/>
</dbReference>
<dbReference type="GO" id="GO:0030246">
    <property type="term" value="F:carbohydrate binding"/>
    <property type="evidence" value="ECO:0007669"/>
    <property type="project" value="InterPro"/>
</dbReference>
<dbReference type="PANTHER" id="PTHR30504">
    <property type="entry name" value="GLUCANS BIOSYNTHESIS PROTEIN"/>
    <property type="match status" value="1"/>
</dbReference>
<sequence>MSRRMAVRLFAALAATGAAAGALPAGVNAAVGGAAAGGRMGPPAAFSWDSLVAQARALARKPYAETPDSPRAAADYDAAVKLTYGDAKTVAGNVRLFPAVRGTAPKPVRIGLLENGQAREIIDTAGLFVTSENTDPVGFRVMDATGRSDWLAWQGASYFRSSGSRDQYGLSARAIAIDTGLPTGEEFPAFTHFWIEQTGPDSVRVYALLDGPSLAGAYSFDCRNGKDSAVQDVTAALFLRKAVKQLGLAAASSMFWYDQSNRTARPDWRPEIHDSDGLAIWDGNGERVWRPLDNPSVANLHSMQAKSPKGFGLLQRDQAFDHYQDDGVFYDRRPSLWVEPKGDWGAGAVCLYEMPTSSETMDNIAMFWRSDKPARAGERRDFAYRLTWSSNDPTADRASRCVDMFEGPGGIPGAPPMAGVRKFVFDFAGPSLAGLTRESGVTAETDLPKGAIVSAVAYPVARSDALWRVMIDVRTKDVTQPTFRLYLKRGDTALSETVIKSLETGAVS</sequence>
<comment type="pathway">
    <text evidence="2">Glycan metabolism; osmoregulated periplasmic glucan (OPG) biosynthesis.</text>
</comment>
<dbReference type="PANTHER" id="PTHR30504:SF3">
    <property type="entry name" value="GLUCANS BIOSYNTHESIS PROTEIN D"/>
    <property type="match status" value="1"/>
</dbReference>
<dbReference type="Proteomes" id="UP000052268">
    <property type="component" value="Unassembled WGS sequence"/>
</dbReference>
<dbReference type="Gene3D" id="2.60.40.10">
    <property type="entry name" value="Immunoglobulins"/>
    <property type="match status" value="1"/>
</dbReference>
<dbReference type="InterPro" id="IPR014718">
    <property type="entry name" value="GH-type_carb-bd"/>
</dbReference>
<organism evidence="8 9">
    <name type="scientific">Novosphingobium barchaimii LL02</name>
    <dbReference type="NCBI Taxonomy" id="1114963"/>
    <lineage>
        <taxon>Bacteria</taxon>
        <taxon>Pseudomonadati</taxon>
        <taxon>Pseudomonadota</taxon>
        <taxon>Alphaproteobacteria</taxon>
        <taxon>Sphingomonadales</taxon>
        <taxon>Sphingomonadaceae</taxon>
        <taxon>Novosphingobium</taxon>
    </lineage>
</organism>
<dbReference type="InterPro" id="IPR014756">
    <property type="entry name" value="Ig_E-set"/>
</dbReference>
<protein>
    <submittedName>
        <fullName evidence="8">Glucan biosynthesis protein D</fullName>
    </submittedName>
</protein>
<evidence type="ECO:0000256" key="4">
    <source>
        <dbReference type="ARBA" id="ARBA00022729"/>
    </source>
</evidence>
<feature type="domain" description="Glucan biosynthesis periplasmic MdoG C-terminal" evidence="7">
    <location>
        <begin position="46"/>
        <end position="499"/>
    </location>
</feature>
<dbReference type="EMBL" id="JACU01000008">
    <property type="protein sequence ID" value="KMS52908.1"/>
    <property type="molecule type" value="Genomic_DNA"/>
</dbReference>
<dbReference type="GO" id="GO:0003824">
    <property type="term" value="F:catalytic activity"/>
    <property type="evidence" value="ECO:0007669"/>
    <property type="project" value="InterPro"/>
</dbReference>
<proteinExistence type="inferred from homology"/>
<evidence type="ECO:0000256" key="2">
    <source>
        <dbReference type="ARBA" id="ARBA00005001"/>
    </source>
</evidence>
<dbReference type="OrthoDB" id="9777817at2"/>
<dbReference type="GO" id="GO:0051274">
    <property type="term" value="P:beta-glucan biosynthetic process"/>
    <property type="evidence" value="ECO:0007669"/>
    <property type="project" value="TreeGrafter"/>
</dbReference>
<evidence type="ECO:0000256" key="1">
    <source>
        <dbReference type="ARBA" id="ARBA00004418"/>
    </source>
</evidence>
<dbReference type="InterPro" id="IPR013783">
    <property type="entry name" value="Ig-like_fold"/>
</dbReference>
<dbReference type="SUPFAM" id="SSF81296">
    <property type="entry name" value="E set domains"/>
    <property type="match status" value="1"/>
</dbReference>
<evidence type="ECO:0000259" key="7">
    <source>
        <dbReference type="Pfam" id="PF04349"/>
    </source>
</evidence>
<dbReference type="PIRSF" id="PIRSF006281">
    <property type="entry name" value="MdoG"/>
    <property type="match status" value="1"/>
</dbReference>
<evidence type="ECO:0000256" key="6">
    <source>
        <dbReference type="SAM" id="SignalP"/>
    </source>
</evidence>
<evidence type="ECO:0000256" key="5">
    <source>
        <dbReference type="ARBA" id="ARBA00022764"/>
    </source>
</evidence>
<name>A0A0J7XPA7_9SPHN</name>
<keyword evidence="9" id="KW-1185">Reference proteome</keyword>
<dbReference type="InterPro" id="IPR011013">
    <property type="entry name" value="Gal_mutarotase_sf_dom"/>
</dbReference>
<dbReference type="InterPro" id="IPR014438">
    <property type="entry name" value="Glucan_biosyn_MdoG/MdoD"/>
</dbReference>
<evidence type="ECO:0000256" key="3">
    <source>
        <dbReference type="ARBA" id="ARBA00009284"/>
    </source>
</evidence>
<evidence type="ECO:0000313" key="9">
    <source>
        <dbReference type="Proteomes" id="UP000052268"/>
    </source>
</evidence>
<feature type="signal peptide" evidence="6">
    <location>
        <begin position="1"/>
        <end position="29"/>
    </location>
</feature>
<keyword evidence="5" id="KW-0574">Periplasm</keyword>
<comment type="subcellular location">
    <subcellularLocation>
        <location evidence="1">Periplasm</location>
    </subcellularLocation>
</comment>
<dbReference type="AlphaFoldDB" id="A0A0J7XPA7"/>